<dbReference type="Proteomes" id="UP001432216">
    <property type="component" value="Chromosome 10"/>
</dbReference>
<feature type="transmembrane region" description="Helical" evidence="2">
    <location>
        <begin position="56"/>
        <end position="75"/>
    </location>
</feature>
<dbReference type="EMBL" id="CP143815">
    <property type="protein sequence ID" value="WVO24245.1"/>
    <property type="molecule type" value="Genomic_DNA"/>
</dbReference>
<keyword evidence="2" id="KW-0472">Membrane</keyword>
<gene>
    <name evidence="3" type="ORF">IAS62_005609</name>
</gene>
<dbReference type="PIRSF" id="PIRSF029187">
    <property type="entry name" value="Shr3_AAP_chap"/>
    <property type="match status" value="1"/>
</dbReference>
<keyword evidence="2" id="KW-0812">Transmembrane</keyword>
<evidence type="ECO:0000256" key="2">
    <source>
        <dbReference type="SAM" id="Phobius"/>
    </source>
</evidence>
<proteinExistence type="predicted"/>
<dbReference type="GeneID" id="89992379"/>
<keyword evidence="2" id="KW-1133">Transmembrane helix</keyword>
<sequence>MVWRTMLITVSTSFLLGTTFTHWIADHNVLWKSPVTTDAITHSIEYYSLLSSAPSGLGWFYIAVGLVLILSAGGRSIKAYRRTSGEVLFDGGSLVLVASITYYQLAEVYPAITMIPNPLPANLVDHALYPALTTAVRDLATSNIMTAVMLTGLVLLQAGRYYAKRPAFPPVTAENSSAAIPVSQRSATPFRELTEDESSELDSGRQPVSTSTH</sequence>
<protein>
    <recommendedName>
        <fullName evidence="5">ER membrane protein SH3</fullName>
    </recommendedName>
</protein>
<feature type="transmembrane region" description="Helical" evidence="2">
    <location>
        <begin position="139"/>
        <end position="156"/>
    </location>
</feature>
<organism evidence="3 4">
    <name type="scientific">Cryptococcus decagattii</name>
    <dbReference type="NCBI Taxonomy" id="1859122"/>
    <lineage>
        <taxon>Eukaryota</taxon>
        <taxon>Fungi</taxon>
        <taxon>Dikarya</taxon>
        <taxon>Basidiomycota</taxon>
        <taxon>Agaricomycotina</taxon>
        <taxon>Tremellomycetes</taxon>
        <taxon>Tremellales</taxon>
        <taxon>Cryptococcaceae</taxon>
        <taxon>Cryptococcus</taxon>
        <taxon>Cryptococcus gattii species complex</taxon>
    </lineage>
</organism>
<dbReference type="PANTHER" id="PTHR28228:SF1">
    <property type="entry name" value="SECRETORY COMPONENT PROTEIN SHR3"/>
    <property type="match status" value="1"/>
</dbReference>
<name>A0ABZ2B0C8_9TREE</name>
<feature type="region of interest" description="Disordered" evidence="1">
    <location>
        <begin position="172"/>
        <end position="213"/>
    </location>
</feature>
<evidence type="ECO:0000313" key="4">
    <source>
        <dbReference type="Proteomes" id="UP001432216"/>
    </source>
</evidence>
<evidence type="ECO:0000313" key="3">
    <source>
        <dbReference type="EMBL" id="WVO24245.1"/>
    </source>
</evidence>
<keyword evidence="4" id="KW-1185">Reference proteome</keyword>
<evidence type="ECO:0008006" key="5">
    <source>
        <dbReference type="Google" id="ProtNLM"/>
    </source>
</evidence>
<dbReference type="Pfam" id="PF08229">
    <property type="entry name" value="SHR3_chaperone"/>
    <property type="match status" value="1"/>
</dbReference>
<feature type="compositionally biased region" description="Polar residues" evidence="1">
    <location>
        <begin position="173"/>
        <end position="187"/>
    </location>
</feature>
<dbReference type="PANTHER" id="PTHR28228">
    <property type="entry name" value="SECRETORY COMPONENT PROTEIN SHR3"/>
    <property type="match status" value="1"/>
</dbReference>
<evidence type="ECO:0000256" key="1">
    <source>
        <dbReference type="SAM" id="MobiDB-lite"/>
    </source>
</evidence>
<dbReference type="InterPro" id="IPR013248">
    <property type="entry name" value="Psh3/Shr3"/>
</dbReference>
<dbReference type="RefSeq" id="XP_064723484.1">
    <property type="nucleotide sequence ID" value="XM_064867412.1"/>
</dbReference>
<reference evidence="3 4" key="1">
    <citation type="submission" date="2024-01" db="EMBL/GenBank/DDBJ databases">
        <title>Comparative genomics of Cryptococcus and Kwoniella reveals pathogenesis evolution and contrasting modes of karyotype evolution via chromosome fusion or intercentromeric recombination.</title>
        <authorList>
            <person name="Coelho M.A."/>
            <person name="David-Palma M."/>
            <person name="Shea T."/>
            <person name="Bowers K."/>
            <person name="McGinley-Smith S."/>
            <person name="Mohammad A.W."/>
            <person name="Gnirke A."/>
            <person name="Yurkov A.M."/>
            <person name="Nowrousian M."/>
            <person name="Sun S."/>
            <person name="Cuomo C.A."/>
            <person name="Heitman J."/>
        </authorList>
    </citation>
    <scope>NUCLEOTIDE SEQUENCE [LARGE SCALE GENOMIC DNA]</scope>
    <source>
        <strain evidence="3 4">7685027</strain>
    </source>
</reference>
<dbReference type="SMART" id="SM00786">
    <property type="entry name" value="SHR3_chaperone"/>
    <property type="match status" value="1"/>
</dbReference>
<feature type="transmembrane region" description="Helical" evidence="2">
    <location>
        <begin position="87"/>
        <end position="105"/>
    </location>
</feature>
<accession>A0ABZ2B0C8</accession>